<dbReference type="EMBL" id="JAFFGZ010000004">
    <property type="protein sequence ID" value="KAK4646598.1"/>
    <property type="molecule type" value="Genomic_DNA"/>
</dbReference>
<comment type="caution">
    <text evidence="2">The sequence shown here is derived from an EMBL/GenBank/DDBJ whole genome shotgun (WGS) entry which is preliminary data.</text>
</comment>
<evidence type="ECO:0000313" key="3">
    <source>
        <dbReference type="Proteomes" id="UP001322138"/>
    </source>
</evidence>
<feature type="signal peptide" evidence="1">
    <location>
        <begin position="1"/>
        <end position="15"/>
    </location>
</feature>
<organism evidence="2 3">
    <name type="scientific">Podospora bellae-mahoneyi</name>
    <dbReference type="NCBI Taxonomy" id="2093777"/>
    <lineage>
        <taxon>Eukaryota</taxon>
        <taxon>Fungi</taxon>
        <taxon>Dikarya</taxon>
        <taxon>Ascomycota</taxon>
        <taxon>Pezizomycotina</taxon>
        <taxon>Sordariomycetes</taxon>
        <taxon>Sordariomycetidae</taxon>
        <taxon>Sordariales</taxon>
        <taxon>Podosporaceae</taxon>
        <taxon>Podospora</taxon>
    </lineage>
</organism>
<evidence type="ECO:0000256" key="1">
    <source>
        <dbReference type="SAM" id="SignalP"/>
    </source>
</evidence>
<gene>
    <name evidence="2" type="ORF">QC761_0044410</name>
</gene>
<dbReference type="GeneID" id="87891548"/>
<protein>
    <submittedName>
        <fullName evidence="2">Uncharacterized protein</fullName>
    </submittedName>
</protein>
<dbReference type="RefSeq" id="XP_062735574.1">
    <property type="nucleotide sequence ID" value="XM_062872393.1"/>
</dbReference>
<dbReference type="Proteomes" id="UP001322138">
    <property type="component" value="Unassembled WGS sequence"/>
</dbReference>
<name>A0ABR0FRL0_9PEZI</name>
<reference evidence="2 3" key="1">
    <citation type="journal article" date="2023" name="bioRxiv">
        <title>High-quality genome assemblies of four members of thePodospora anserinaspecies complex.</title>
        <authorList>
            <person name="Ament-Velasquez S.L."/>
            <person name="Vogan A.A."/>
            <person name="Wallerman O."/>
            <person name="Hartmann F."/>
            <person name="Gautier V."/>
            <person name="Silar P."/>
            <person name="Giraud T."/>
            <person name="Johannesson H."/>
        </authorList>
    </citation>
    <scope>NUCLEOTIDE SEQUENCE [LARGE SCALE GENOMIC DNA]</scope>
    <source>
        <strain evidence="2 3">CBS 112042</strain>
    </source>
</reference>
<evidence type="ECO:0000313" key="2">
    <source>
        <dbReference type="EMBL" id="KAK4646598.1"/>
    </source>
</evidence>
<proteinExistence type="predicted"/>
<sequence>MHFHLSCFLLRYSCSFDCVPARKYHPIDKITGTDFTYTQLSNHLFRSFFFSNTHGGPFRES</sequence>
<accession>A0ABR0FRL0</accession>
<keyword evidence="1" id="KW-0732">Signal</keyword>
<keyword evidence="3" id="KW-1185">Reference proteome</keyword>
<feature type="chain" id="PRO_5046380315" evidence="1">
    <location>
        <begin position="16"/>
        <end position="61"/>
    </location>
</feature>